<protein>
    <submittedName>
        <fullName evidence="1">Uncharacterized protein</fullName>
    </submittedName>
</protein>
<accession>A0A5C3PHY8</accession>
<organism evidence="1 2">
    <name type="scientific">Polyporus arcularius HHB13444</name>
    <dbReference type="NCBI Taxonomy" id="1314778"/>
    <lineage>
        <taxon>Eukaryota</taxon>
        <taxon>Fungi</taxon>
        <taxon>Dikarya</taxon>
        <taxon>Basidiomycota</taxon>
        <taxon>Agaricomycotina</taxon>
        <taxon>Agaricomycetes</taxon>
        <taxon>Polyporales</taxon>
        <taxon>Polyporaceae</taxon>
        <taxon>Polyporus</taxon>
    </lineage>
</organism>
<dbReference type="InParanoid" id="A0A5C3PHY8"/>
<gene>
    <name evidence="1" type="ORF">K466DRAFT_585087</name>
</gene>
<sequence length="82" mass="8844">MPNHFAHQLPAGTILCKPYTAMSKHHALDSICLSAHACCSACCLSLAPCSRLSSGHLAQLSRLWSRLLPTCLALPAIQPFRC</sequence>
<evidence type="ECO:0000313" key="1">
    <source>
        <dbReference type="EMBL" id="TFK88911.1"/>
    </source>
</evidence>
<dbReference type="Proteomes" id="UP000308197">
    <property type="component" value="Unassembled WGS sequence"/>
</dbReference>
<keyword evidence="2" id="KW-1185">Reference proteome</keyword>
<name>A0A5C3PHY8_9APHY</name>
<evidence type="ECO:0000313" key="2">
    <source>
        <dbReference type="Proteomes" id="UP000308197"/>
    </source>
</evidence>
<proteinExistence type="predicted"/>
<dbReference type="AlphaFoldDB" id="A0A5C3PHY8"/>
<reference evidence="1 2" key="1">
    <citation type="journal article" date="2019" name="Nat. Ecol. Evol.">
        <title>Megaphylogeny resolves global patterns of mushroom evolution.</title>
        <authorList>
            <person name="Varga T."/>
            <person name="Krizsan K."/>
            <person name="Foldi C."/>
            <person name="Dima B."/>
            <person name="Sanchez-Garcia M."/>
            <person name="Sanchez-Ramirez S."/>
            <person name="Szollosi G.J."/>
            <person name="Szarkandi J.G."/>
            <person name="Papp V."/>
            <person name="Albert L."/>
            <person name="Andreopoulos W."/>
            <person name="Angelini C."/>
            <person name="Antonin V."/>
            <person name="Barry K.W."/>
            <person name="Bougher N.L."/>
            <person name="Buchanan P."/>
            <person name="Buyck B."/>
            <person name="Bense V."/>
            <person name="Catcheside P."/>
            <person name="Chovatia M."/>
            <person name="Cooper J."/>
            <person name="Damon W."/>
            <person name="Desjardin D."/>
            <person name="Finy P."/>
            <person name="Geml J."/>
            <person name="Haridas S."/>
            <person name="Hughes K."/>
            <person name="Justo A."/>
            <person name="Karasinski D."/>
            <person name="Kautmanova I."/>
            <person name="Kiss B."/>
            <person name="Kocsube S."/>
            <person name="Kotiranta H."/>
            <person name="LaButti K.M."/>
            <person name="Lechner B.E."/>
            <person name="Liimatainen K."/>
            <person name="Lipzen A."/>
            <person name="Lukacs Z."/>
            <person name="Mihaltcheva S."/>
            <person name="Morgado L.N."/>
            <person name="Niskanen T."/>
            <person name="Noordeloos M.E."/>
            <person name="Ohm R.A."/>
            <person name="Ortiz-Santana B."/>
            <person name="Ovrebo C."/>
            <person name="Racz N."/>
            <person name="Riley R."/>
            <person name="Savchenko A."/>
            <person name="Shiryaev A."/>
            <person name="Soop K."/>
            <person name="Spirin V."/>
            <person name="Szebenyi C."/>
            <person name="Tomsovsky M."/>
            <person name="Tulloss R.E."/>
            <person name="Uehling J."/>
            <person name="Grigoriev I.V."/>
            <person name="Vagvolgyi C."/>
            <person name="Papp T."/>
            <person name="Martin F.M."/>
            <person name="Miettinen O."/>
            <person name="Hibbett D.S."/>
            <person name="Nagy L.G."/>
        </authorList>
    </citation>
    <scope>NUCLEOTIDE SEQUENCE [LARGE SCALE GENOMIC DNA]</scope>
    <source>
        <strain evidence="1 2">HHB13444</strain>
    </source>
</reference>
<dbReference type="EMBL" id="ML211094">
    <property type="protein sequence ID" value="TFK88911.1"/>
    <property type="molecule type" value="Genomic_DNA"/>
</dbReference>